<gene>
    <name evidence="10" type="ORF">J421_4694</name>
</gene>
<accession>W0RMG4</accession>
<dbReference type="AlphaFoldDB" id="W0RMG4"/>
<keyword evidence="3 7" id="KW-0812">Transmembrane</keyword>
<feature type="domain" description="MacB-like periplasmic core" evidence="9">
    <location>
        <begin position="424"/>
        <end position="649"/>
    </location>
</feature>
<dbReference type="Pfam" id="PF12704">
    <property type="entry name" value="MacB_PCD"/>
    <property type="match status" value="2"/>
</dbReference>
<evidence type="ECO:0000256" key="1">
    <source>
        <dbReference type="ARBA" id="ARBA00004651"/>
    </source>
</evidence>
<evidence type="ECO:0000259" key="9">
    <source>
        <dbReference type="Pfam" id="PF12704"/>
    </source>
</evidence>
<dbReference type="NCBIfam" id="TIGR03434">
    <property type="entry name" value="ADOP"/>
    <property type="match status" value="1"/>
</dbReference>
<geneLocation type="plasmid" evidence="10 11">
    <name>1</name>
</geneLocation>
<feature type="domain" description="MacB-like periplasmic core" evidence="9">
    <location>
        <begin position="21"/>
        <end position="238"/>
    </location>
</feature>
<feature type="transmembrane region" description="Helical" evidence="7">
    <location>
        <begin position="738"/>
        <end position="757"/>
    </location>
</feature>
<evidence type="ECO:0000256" key="6">
    <source>
        <dbReference type="ARBA" id="ARBA00038076"/>
    </source>
</evidence>
<feature type="transmembrane region" description="Helical" evidence="7">
    <location>
        <begin position="679"/>
        <end position="702"/>
    </location>
</feature>
<comment type="similarity">
    <text evidence="6">Belongs to the ABC-4 integral membrane protein family.</text>
</comment>
<dbReference type="PANTHER" id="PTHR30572">
    <property type="entry name" value="MEMBRANE COMPONENT OF TRANSPORTER-RELATED"/>
    <property type="match status" value="1"/>
</dbReference>
<dbReference type="InterPro" id="IPR003838">
    <property type="entry name" value="ABC3_permease_C"/>
</dbReference>
<evidence type="ECO:0000256" key="4">
    <source>
        <dbReference type="ARBA" id="ARBA00022989"/>
    </source>
</evidence>
<dbReference type="HOGENOM" id="CLU_009433_1_0_0"/>
<dbReference type="InterPro" id="IPR025857">
    <property type="entry name" value="MacB_PCD"/>
</dbReference>
<dbReference type="EMBL" id="CP007129">
    <property type="protein sequence ID" value="AHG92229.1"/>
    <property type="molecule type" value="Genomic_DNA"/>
</dbReference>
<dbReference type="InterPro" id="IPR050250">
    <property type="entry name" value="Macrolide_Exporter_MacB"/>
</dbReference>
<feature type="transmembrane region" description="Helical" evidence="7">
    <location>
        <begin position="769"/>
        <end position="789"/>
    </location>
</feature>
<sequence length="806" mass="85080">MMELRSAARGLMRAPTVAVSAILCLALGIGATTAISSAIDRALVQALPFRAPDRLVAVFRTTPQSGPQGTWPQSVANYLDLAAGTRRLSALAAISQGTALVTLKGGAVQASQLYVTGNLFPLLGIAAERGRLIGPEDDRTDAPLTAVLSDEFWRATLGADPTIVGRTVIIDGDPTTIVGIAPRDLRLPVGPQMLKADVWMATRFTAPQPGTRRNNFLQLVGRLAPGATPEAAETELRTLFQGIVAANPELRGENVRLAGMQPESVQSIRTPLLLLFGAVCMVLLIAATNVAGLLLARGVQRRREQAVRSALGASRWDAMRPALAESAVVTVVGATLGLGLAAAGVRTIGKLAAARMPQLEGLGLDPRVLLFAVAVSAVVAVVCGAVPAWRGASVDPQDALRGGRGGGIGRSQHRMLRTLVVFEIALSLVLLIGAGLVLKGFAQLLRNDPGFETAHVMTMRVAVPAAAYTNQRAVPRFLEPALDAMRAIPRVESVAAISAPPYVNWGNNSNIRYEGQPKDDPTRQPIVEQRTITPGFFDVTKQRLIAGRLLNASDDERPEAPAVVVVNQALVKRDFHGENPVGRRFYTSDTSFATIVGVVSDIRNMGPATDPQPEMYWTYRQSGLGSSSFPLVIRVRGEDPTAVTGEVRAALRRIDSQAAVSQERAMPDVMAKALGRPRFYFSLLGTFAGVALLLALAGLYGVLSYVVAQRTRELGIRTALGSSSVGLVALVTRDGLALVVAGVVLGLAGGAGVTRLMEFMLYGVSPLDVVAWSGAALLMIAAGALATLVPARRATRVDPTIAMRAE</sequence>
<keyword evidence="11" id="KW-1185">Reference proteome</keyword>
<evidence type="ECO:0000256" key="5">
    <source>
        <dbReference type="ARBA" id="ARBA00023136"/>
    </source>
</evidence>
<protein>
    <submittedName>
        <fullName evidence="10">Permease</fullName>
    </submittedName>
</protein>
<evidence type="ECO:0000256" key="7">
    <source>
        <dbReference type="SAM" id="Phobius"/>
    </source>
</evidence>
<evidence type="ECO:0000256" key="3">
    <source>
        <dbReference type="ARBA" id="ARBA00022692"/>
    </source>
</evidence>
<keyword evidence="2" id="KW-1003">Cell membrane</keyword>
<evidence type="ECO:0000256" key="2">
    <source>
        <dbReference type="ARBA" id="ARBA00022475"/>
    </source>
</evidence>
<dbReference type="Proteomes" id="UP000019151">
    <property type="component" value="Plasmid 1"/>
</dbReference>
<feature type="domain" description="ABC3 transporter permease C-terminal" evidence="8">
    <location>
        <begin position="686"/>
        <end position="799"/>
    </location>
</feature>
<dbReference type="InParanoid" id="W0RMG4"/>
<feature type="transmembrane region" description="Helical" evidence="7">
    <location>
        <begin position="272"/>
        <end position="296"/>
    </location>
</feature>
<feature type="domain" description="ABC3 transporter permease C-terminal" evidence="8">
    <location>
        <begin position="278"/>
        <end position="394"/>
    </location>
</feature>
<dbReference type="GO" id="GO:0005886">
    <property type="term" value="C:plasma membrane"/>
    <property type="evidence" value="ECO:0007669"/>
    <property type="project" value="UniProtKB-SubCell"/>
</dbReference>
<keyword evidence="4 7" id="KW-1133">Transmembrane helix</keyword>
<keyword evidence="10" id="KW-0614">Plasmid</keyword>
<reference evidence="10 11" key="1">
    <citation type="journal article" date="2014" name="Genome Announc.">
        <title>Genome Sequence and Methylome of Soil Bacterium Gemmatirosa kalamazoonensis KBS708T, a Member of the Rarely Cultivated Gemmatimonadetes Phylum.</title>
        <authorList>
            <person name="Debruyn J.M."/>
            <person name="Radosevich M."/>
            <person name="Wommack K.E."/>
            <person name="Polson S.W."/>
            <person name="Hauser L.J."/>
            <person name="Fawaz M.N."/>
            <person name="Korlach J."/>
            <person name="Tsai Y.C."/>
        </authorList>
    </citation>
    <scope>NUCLEOTIDE SEQUENCE [LARGE SCALE GENOMIC DNA]</scope>
    <source>
        <strain evidence="10 11">KBS708</strain>
        <plasmid evidence="11">Plasmid 1</plasmid>
    </source>
</reference>
<dbReference type="GO" id="GO:0022857">
    <property type="term" value="F:transmembrane transporter activity"/>
    <property type="evidence" value="ECO:0007669"/>
    <property type="project" value="TreeGrafter"/>
</dbReference>
<feature type="transmembrane region" description="Helical" evidence="7">
    <location>
        <begin position="419"/>
        <end position="438"/>
    </location>
</feature>
<evidence type="ECO:0000313" key="11">
    <source>
        <dbReference type="Proteomes" id="UP000019151"/>
    </source>
</evidence>
<feature type="transmembrane region" description="Helical" evidence="7">
    <location>
        <begin position="368"/>
        <end position="389"/>
    </location>
</feature>
<comment type="subcellular location">
    <subcellularLocation>
        <location evidence="1">Cell membrane</location>
        <topology evidence="1">Multi-pass membrane protein</topology>
    </subcellularLocation>
</comment>
<dbReference type="PANTHER" id="PTHR30572:SF4">
    <property type="entry name" value="ABC TRANSPORTER PERMEASE YTRF"/>
    <property type="match status" value="1"/>
</dbReference>
<organism evidence="10 11">
    <name type="scientific">Gemmatirosa kalamazoonensis</name>
    <dbReference type="NCBI Taxonomy" id="861299"/>
    <lineage>
        <taxon>Bacteria</taxon>
        <taxon>Pseudomonadati</taxon>
        <taxon>Gemmatimonadota</taxon>
        <taxon>Gemmatimonadia</taxon>
        <taxon>Gemmatimonadales</taxon>
        <taxon>Gemmatimonadaceae</taxon>
        <taxon>Gemmatirosa</taxon>
    </lineage>
</organism>
<evidence type="ECO:0000259" key="8">
    <source>
        <dbReference type="Pfam" id="PF02687"/>
    </source>
</evidence>
<evidence type="ECO:0000313" key="10">
    <source>
        <dbReference type="EMBL" id="AHG92229.1"/>
    </source>
</evidence>
<dbReference type="Pfam" id="PF02687">
    <property type="entry name" value="FtsX"/>
    <property type="match status" value="2"/>
</dbReference>
<dbReference type="KEGG" id="gba:J421_4694"/>
<keyword evidence="5 7" id="KW-0472">Membrane</keyword>
<dbReference type="InterPro" id="IPR017800">
    <property type="entry name" value="ADOP"/>
</dbReference>
<proteinExistence type="inferred from homology"/>
<name>W0RMG4_9BACT</name>